<dbReference type="EMBL" id="PFWU01000036">
    <property type="protein sequence ID" value="PJA45472.1"/>
    <property type="molecule type" value="Genomic_DNA"/>
</dbReference>
<keyword evidence="1" id="KW-0472">Membrane</keyword>
<feature type="transmembrane region" description="Helical" evidence="1">
    <location>
        <begin position="21"/>
        <end position="40"/>
    </location>
</feature>
<proteinExistence type="predicted"/>
<sequence length="108" mass="12360">MKKLLERIADRCATHERLLGRLTLLFSLVIGLVGFPAQIYKNYQEHTCGLSIVIILAGLLMYLVRIPYLTGKRTWYMLPTEIIGLISVLVLLYQWWIYASTTPSGVVF</sequence>
<keyword evidence="1" id="KW-1133">Transmembrane helix</keyword>
<comment type="caution">
    <text evidence="2">The sequence shown here is derived from an EMBL/GenBank/DDBJ whole genome shotgun (WGS) entry which is preliminary data.</text>
</comment>
<reference evidence="3" key="1">
    <citation type="submission" date="2017-09" db="EMBL/GenBank/DDBJ databases">
        <title>Depth-based differentiation of microbial function through sediment-hosted aquifers and enrichment of novel symbionts in the deep terrestrial subsurface.</title>
        <authorList>
            <person name="Probst A.J."/>
            <person name="Ladd B."/>
            <person name="Jarett J.K."/>
            <person name="Geller-Mcgrath D.E."/>
            <person name="Sieber C.M.K."/>
            <person name="Emerson J.B."/>
            <person name="Anantharaman K."/>
            <person name="Thomas B.C."/>
            <person name="Malmstrom R."/>
            <person name="Stieglmeier M."/>
            <person name="Klingl A."/>
            <person name="Woyke T."/>
            <person name="Ryan C.M."/>
            <person name="Banfield J.F."/>
        </authorList>
    </citation>
    <scope>NUCLEOTIDE SEQUENCE [LARGE SCALE GENOMIC DNA]</scope>
</reference>
<dbReference type="Proteomes" id="UP000229385">
    <property type="component" value="Unassembled WGS sequence"/>
</dbReference>
<feature type="transmembrane region" description="Helical" evidence="1">
    <location>
        <begin position="46"/>
        <end position="64"/>
    </location>
</feature>
<evidence type="ECO:0000313" key="3">
    <source>
        <dbReference type="Proteomes" id="UP000229385"/>
    </source>
</evidence>
<evidence type="ECO:0000256" key="1">
    <source>
        <dbReference type="SAM" id="Phobius"/>
    </source>
</evidence>
<feature type="transmembrane region" description="Helical" evidence="1">
    <location>
        <begin position="76"/>
        <end position="98"/>
    </location>
</feature>
<evidence type="ECO:0000313" key="2">
    <source>
        <dbReference type="EMBL" id="PJA45472.1"/>
    </source>
</evidence>
<keyword evidence="1" id="KW-0812">Transmembrane</keyword>
<organism evidence="2 3">
    <name type="scientific">Candidatus Uhrbacteria bacterium CG_4_9_14_3_um_filter_50_9</name>
    <dbReference type="NCBI Taxonomy" id="1975035"/>
    <lineage>
        <taxon>Bacteria</taxon>
        <taxon>Candidatus Uhriibacteriota</taxon>
    </lineage>
</organism>
<accession>A0A2M7XCC0</accession>
<dbReference type="Gene3D" id="1.20.1280.290">
    <property type="match status" value="1"/>
</dbReference>
<gene>
    <name evidence="2" type="ORF">CO174_03130</name>
</gene>
<name>A0A2M7XCC0_9BACT</name>
<protein>
    <submittedName>
        <fullName evidence="2">Uncharacterized protein</fullName>
    </submittedName>
</protein>
<dbReference type="AlphaFoldDB" id="A0A2M7XCC0"/>